<feature type="region of interest" description="Disordered" evidence="4">
    <location>
        <begin position="532"/>
        <end position="557"/>
    </location>
</feature>
<keyword evidence="5" id="KW-0472">Membrane</keyword>
<dbReference type="Proteomes" id="UP000008672">
    <property type="component" value="Unassembled WGS sequence"/>
</dbReference>
<dbReference type="EMBL" id="AFYH01192341">
    <property type="status" value="NOT_ANNOTATED_CDS"/>
    <property type="molecule type" value="Genomic_DNA"/>
</dbReference>
<reference evidence="7" key="3">
    <citation type="submission" date="2025-09" db="UniProtKB">
        <authorList>
            <consortium name="Ensembl"/>
        </authorList>
    </citation>
    <scope>IDENTIFICATION</scope>
</reference>
<dbReference type="Gene3D" id="3.40.50.300">
    <property type="entry name" value="P-loop containing nucleotide triphosphate hydrolases"/>
    <property type="match status" value="1"/>
</dbReference>
<dbReference type="EMBL" id="AFYH01192340">
    <property type="status" value="NOT_ANNOTATED_CDS"/>
    <property type="molecule type" value="Genomic_DNA"/>
</dbReference>
<sequence>MEKKAVDSPTQGSQQEAGTEQPDTDTDTVTKLVEVDAGRDLILFNKVLEDCLLDDIVKDLPVFAISIIGDQRTGKSFLLNYIIRCLRNQRKWNWMGKEDETLTGFGWKPGSEGTTSGIMILKKPFVVDSSTGKVAVVLFDTEGLQSSSSSREMLAKLSTITGLFSTLQIFNVMRNLKESDLANFELFVYVASKAGESSPVPEEGTPVPEKETPETLNLGIPAVHFVVRDFIERKSGFEEGQRHLESRLKGKAAGNRWASLCELTKGVPMKCFLMSYPGETVSEDETYKGQTKGMRSAFKDQLNTYISSLLSDDTIAEAISSNQTCKELATRIKDIVKNIHEKKINCPTLVEMHQRAMNELLVAAKVEEFKQITKIMTGKPKLDCLGKKASVKKEECTAEIKSFVEEETASFQGSEELRKEAARSLQEKIEHEVLGPFMAKYMKRRTGLVGAGLTLGIGTVACGIGAAAAVAVAQFAAIQVGTAAATGASLGAGSGVVTGSTGILASVTNKLRKAWAEKQKVIEVVKEEIVSDFSSKEGEKMDEKKSNENEREGTAQQ</sequence>
<proteinExistence type="inferred from homology"/>
<feature type="transmembrane region" description="Helical" evidence="5">
    <location>
        <begin position="448"/>
        <end position="477"/>
    </location>
</feature>
<evidence type="ECO:0000256" key="5">
    <source>
        <dbReference type="SAM" id="Phobius"/>
    </source>
</evidence>
<dbReference type="GO" id="GO:0005525">
    <property type="term" value="F:GTP binding"/>
    <property type="evidence" value="ECO:0007669"/>
    <property type="project" value="UniProtKB-KW"/>
</dbReference>
<feature type="region of interest" description="Disordered" evidence="4">
    <location>
        <begin position="1"/>
        <end position="27"/>
    </location>
</feature>
<dbReference type="Pfam" id="PF02263">
    <property type="entry name" value="GBP"/>
    <property type="match status" value="1"/>
</dbReference>
<dbReference type="OrthoDB" id="6270329at2759"/>
<keyword evidence="8" id="KW-1185">Reference proteome</keyword>
<dbReference type="GeneTree" id="ENSGT00940000160153"/>
<evidence type="ECO:0000256" key="4">
    <source>
        <dbReference type="SAM" id="MobiDB-lite"/>
    </source>
</evidence>
<dbReference type="RefSeq" id="XP_006008215.1">
    <property type="nucleotide sequence ID" value="XM_006008153.3"/>
</dbReference>
<evidence type="ECO:0000313" key="8">
    <source>
        <dbReference type="Proteomes" id="UP000008672"/>
    </source>
</evidence>
<evidence type="ECO:0000256" key="3">
    <source>
        <dbReference type="PROSITE-ProRule" id="PRU01052"/>
    </source>
</evidence>
<dbReference type="InterPro" id="IPR030386">
    <property type="entry name" value="G_GB1_RHD3_dom"/>
</dbReference>
<feature type="transmembrane region" description="Helical" evidence="5">
    <location>
        <begin position="483"/>
        <end position="505"/>
    </location>
</feature>
<dbReference type="HOGENOM" id="CLU_492540_0_0_1"/>
<dbReference type="Ensembl" id="ENSLACT00000025986.1">
    <property type="protein sequence ID" value="ENSLACP00000022977.1"/>
    <property type="gene ID" value="ENSLACG00000022194.1"/>
</dbReference>
<reference evidence="7" key="2">
    <citation type="submission" date="2025-08" db="UniProtKB">
        <authorList>
            <consortium name="Ensembl"/>
        </authorList>
    </citation>
    <scope>IDENTIFICATION</scope>
</reference>
<dbReference type="PANTHER" id="PTHR10751">
    <property type="entry name" value="GUANYLATE BINDING PROTEIN"/>
    <property type="match status" value="1"/>
</dbReference>
<evidence type="ECO:0000313" key="7">
    <source>
        <dbReference type="Ensembl" id="ENSLACP00000022977.1"/>
    </source>
</evidence>
<dbReference type="KEGG" id="lcm:102345442"/>
<gene>
    <name evidence="7" type="primary">LOC102345442</name>
</gene>
<evidence type="ECO:0000259" key="6">
    <source>
        <dbReference type="PROSITE" id="PS51715"/>
    </source>
</evidence>
<organism evidence="7 8">
    <name type="scientific">Latimeria chalumnae</name>
    <name type="common">Coelacanth</name>
    <dbReference type="NCBI Taxonomy" id="7897"/>
    <lineage>
        <taxon>Eukaryota</taxon>
        <taxon>Metazoa</taxon>
        <taxon>Chordata</taxon>
        <taxon>Craniata</taxon>
        <taxon>Vertebrata</taxon>
        <taxon>Euteleostomi</taxon>
        <taxon>Coelacanthiformes</taxon>
        <taxon>Coelacanthidae</taxon>
        <taxon>Latimeria</taxon>
    </lineage>
</organism>
<dbReference type="EMBL" id="AFYH01192342">
    <property type="status" value="NOT_ANNOTATED_CDS"/>
    <property type="molecule type" value="Genomic_DNA"/>
</dbReference>
<feature type="compositionally biased region" description="Polar residues" evidence="4">
    <location>
        <begin position="8"/>
        <end position="18"/>
    </location>
</feature>
<dbReference type="GeneID" id="102345442"/>
<dbReference type="SUPFAM" id="SSF52540">
    <property type="entry name" value="P-loop containing nucleoside triphosphate hydrolases"/>
    <property type="match status" value="1"/>
</dbReference>
<accession>M3XJS1</accession>
<keyword evidence="1" id="KW-0547">Nucleotide-binding</keyword>
<keyword evidence="2" id="KW-0342">GTP-binding</keyword>
<protein>
    <recommendedName>
        <fullName evidence="6">GB1/RHD3-type G domain-containing protein</fullName>
    </recommendedName>
</protein>
<evidence type="ECO:0000256" key="2">
    <source>
        <dbReference type="ARBA" id="ARBA00023134"/>
    </source>
</evidence>
<evidence type="ECO:0000256" key="1">
    <source>
        <dbReference type="ARBA" id="ARBA00022741"/>
    </source>
</evidence>
<dbReference type="InterPro" id="IPR015894">
    <property type="entry name" value="Guanylate-bd_N"/>
</dbReference>
<dbReference type="eggNOG" id="KOG2037">
    <property type="taxonomic scope" value="Eukaryota"/>
</dbReference>
<keyword evidence="5" id="KW-1133">Transmembrane helix</keyword>
<dbReference type="InParanoid" id="M3XJS1"/>
<dbReference type="EMBL" id="AFYH01192343">
    <property type="status" value="NOT_ANNOTATED_CDS"/>
    <property type="molecule type" value="Genomic_DNA"/>
</dbReference>
<dbReference type="InterPro" id="IPR027417">
    <property type="entry name" value="P-loop_NTPase"/>
</dbReference>
<dbReference type="EMBL" id="AFYH01192339">
    <property type="status" value="NOT_ANNOTATED_CDS"/>
    <property type="molecule type" value="Genomic_DNA"/>
</dbReference>
<comment type="similarity">
    <text evidence="3">Belongs to the TRAFAC class dynamin-like GTPase superfamily. GB1/RHD3 GTPase family.</text>
</comment>
<dbReference type="GO" id="GO:0003924">
    <property type="term" value="F:GTPase activity"/>
    <property type="evidence" value="ECO:0007669"/>
    <property type="project" value="InterPro"/>
</dbReference>
<feature type="domain" description="GB1/RHD3-type G" evidence="6">
    <location>
        <begin position="59"/>
        <end position="319"/>
    </location>
</feature>
<keyword evidence="5" id="KW-0812">Transmembrane</keyword>
<reference evidence="8" key="1">
    <citation type="submission" date="2011-08" db="EMBL/GenBank/DDBJ databases">
        <title>The draft genome of Latimeria chalumnae.</title>
        <authorList>
            <person name="Di Palma F."/>
            <person name="Alfoldi J."/>
            <person name="Johnson J."/>
            <person name="Berlin A."/>
            <person name="Gnerre S."/>
            <person name="Jaffe D."/>
            <person name="MacCallum I."/>
            <person name="Young S."/>
            <person name="Walker B.J."/>
            <person name="Lander E."/>
            <person name="Lindblad-Toh K."/>
        </authorList>
    </citation>
    <scope>NUCLEOTIDE SEQUENCE [LARGE SCALE GENOMIC DNA]</scope>
    <source>
        <strain evidence="8">Wild caught</strain>
    </source>
</reference>
<dbReference type="AlphaFoldDB" id="M3XJS1"/>
<dbReference type="PROSITE" id="PS51715">
    <property type="entry name" value="G_GB1_RHD3"/>
    <property type="match status" value="1"/>
</dbReference>
<name>M3XJS1_LATCH</name>